<keyword evidence="2" id="KW-0732">Signal</keyword>
<feature type="binding site" evidence="3">
    <location>
        <position position="227"/>
    </location>
    <ligand>
        <name>Fe cation</name>
        <dbReference type="ChEBI" id="CHEBI:24875"/>
    </ligand>
</feature>
<dbReference type="PANTHER" id="PTHR30006:SF15">
    <property type="entry name" value="IRON-UTILIZATION PERIPLASMIC PROTEIN"/>
    <property type="match status" value="1"/>
</dbReference>
<dbReference type="KEGG" id="hhk:HH1059_00380"/>
<gene>
    <name evidence="4" type="ORF">HH1059_00380</name>
</gene>
<keyword evidence="3" id="KW-0479">Metal-binding</keyword>
<organism evidence="4 5">
    <name type="scientific">Halorhodospira halochloris</name>
    <name type="common">Ectothiorhodospira halochloris</name>
    <dbReference type="NCBI Taxonomy" id="1052"/>
    <lineage>
        <taxon>Bacteria</taxon>
        <taxon>Pseudomonadati</taxon>
        <taxon>Pseudomonadota</taxon>
        <taxon>Gammaproteobacteria</taxon>
        <taxon>Chromatiales</taxon>
        <taxon>Ectothiorhodospiraceae</taxon>
        <taxon>Halorhodospira</taxon>
    </lineage>
</organism>
<dbReference type="Pfam" id="PF13343">
    <property type="entry name" value="SBP_bac_6"/>
    <property type="match status" value="1"/>
</dbReference>
<name>A0A0X8X6U2_HALHR</name>
<dbReference type="AlphaFoldDB" id="A0A0X8X6U2"/>
<evidence type="ECO:0000256" key="3">
    <source>
        <dbReference type="PIRSR" id="PIRSR002825-1"/>
    </source>
</evidence>
<keyword evidence="5" id="KW-1185">Reference proteome</keyword>
<proteinExistence type="inferred from homology"/>
<dbReference type="PANTHER" id="PTHR30006">
    <property type="entry name" value="THIAMINE-BINDING PERIPLASMIC PROTEIN-RELATED"/>
    <property type="match status" value="1"/>
</dbReference>
<dbReference type="GO" id="GO:0030288">
    <property type="term" value="C:outer membrane-bounded periplasmic space"/>
    <property type="evidence" value="ECO:0007669"/>
    <property type="project" value="TreeGrafter"/>
</dbReference>
<dbReference type="GO" id="GO:0046872">
    <property type="term" value="F:metal ion binding"/>
    <property type="evidence" value="ECO:0007669"/>
    <property type="project" value="UniProtKB-KW"/>
</dbReference>
<dbReference type="SUPFAM" id="SSF53850">
    <property type="entry name" value="Periplasmic binding protein-like II"/>
    <property type="match status" value="1"/>
</dbReference>
<dbReference type="Proteomes" id="UP000218890">
    <property type="component" value="Chromosome"/>
</dbReference>
<comment type="similarity">
    <text evidence="1">Belongs to the bacterial solute-binding protein 1 family.</text>
</comment>
<protein>
    <submittedName>
        <fullName evidence="4">Ferric iron ABC transporter</fullName>
    </submittedName>
</protein>
<evidence type="ECO:0000313" key="4">
    <source>
        <dbReference type="EMBL" id="BAU56707.1"/>
    </source>
</evidence>
<dbReference type="PROSITE" id="PS51257">
    <property type="entry name" value="PROKAR_LIPOPROTEIN"/>
    <property type="match status" value="1"/>
</dbReference>
<feature type="binding site" evidence="3">
    <location>
        <position position="228"/>
    </location>
    <ligand>
        <name>Fe cation</name>
        <dbReference type="ChEBI" id="CHEBI:24875"/>
    </ligand>
</feature>
<dbReference type="Gene3D" id="3.40.190.10">
    <property type="entry name" value="Periplasmic binding protein-like II"/>
    <property type="match status" value="2"/>
</dbReference>
<reference evidence="4" key="1">
    <citation type="submission" date="2016-02" db="EMBL/GenBank/DDBJ databases">
        <title>Halorhodospira halochloris DSM-1059 complete genome, version 2.</title>
        <authorList>
            <person name="Tsukatani Y."/>
        </authorList>
    </citation>
    <scope>NUCLEOTIDE SEQUENCE</scope>
    <source>
        <strain evidence="4">DSM 1059</strain>
    </source>
</reference>
<dbReference type="OrthoDB" id="9769567at2"/>
<dbReference type="PIRSF" id="PIRSF002825">
    <property type="entry name" value="CfbpA"/>
    <property type="match status" value="1"/>
</dbReference>
<evidence type="ECO:0000256" key="2">
    <source>
        <dbReference type="ARBA" id="ARBA00022729"/>
    </source>
</evidence>
<accession>A0A0X8X6U2</accession>
<dbReference type="EMBL" id="AP017372">
    <property type="protein sequence ID" value="BAU56707.1"/>
    <property type="molecule type" value="Genomic_DNA"/>
</dbReference>
<evidence type="ECO:0000256" key="1">
    <source>
        <dbReference type="ARBA" id="ARBA00008520"/>
    </source>
</evidence>
<dbReference type="InterPro" id="IPR026045">
    <property type="entry name" value="Ferric-bd"/>
</dbReference>
<dbReference type="CDD" id="cd13542">
    <property type="entry name" value="PBP2_FutA1_ilke"/>
    <property type="match status" value="1"/>
</dbReference>
<dbReference type="RefSeq" id="WP_096406914.1">
    <property type="nucleotide sequence ID" value="NZ_AP017372.2"/>
</dbReference>
<evidence type="ECO:0000313" key="5">
    <source>
        <dbReference type="Proteomes" id="UP000218890"/>
    </source>
</evidence>
<sequence>MSRNTIVSQVGLALIAVGATSFIGCADVADDEITVYSARQEHLIKPIFEKFSEDTGISVRYVTDEAGPLMERLRAEGERTPADVLMTVDAGNLYQAATNDLLKPIESPQLGERIPEHLRDPEDRWFGLSVRARTIVYSPDRVDPDELNTYEGLADEKWQDRLCLRTSQKVYNQSLVAMLLHHLGEEDTTDVVEGWVANLATDPFSNDTSVIEAIEAGQCDVGIVNTYYLGRLLRDDPDYPVEVFWPNQDERGVHVNVSGAGVTRHASNPELAQELIEWLAGDEAQESFAALNLEYPAAEGVDLDPIVAEWGEFKEDTINVSEAGRLQREATMLMDRAGYR</sequence>
<keyword evidence="3" id="KW-0408">Iron</keyword>